<dbReference type="PANTHER" id="PTHR43029:SF15">
    <property type="entry name" value="AMMONIUM TRANSPORTER"/>
    <property type="match status" value="1"/>
</dbReference>
<feature type="transmembrane region" description="Helical" evidence="8">
    <location>
        <begin position="396"/>
        <end position="421"/>
    </location>
</feature>
<dbReference type="EMBL" id="KB822719">
    <property type="protein sequence ID" value="ETN42049.1"/>
    <property type="molecule type" value="Genomic_DNA"/>
</dbReference>
<dbReference type="Pfam" id="PF00909">
    <property type="entry name" value="Ammonium_transp"/>
    <property type="match status" value="1"/>
</dbReference>
<dbReference type="OrthoDB" id="534912at2759"/>
<dbReference type="Gene3D" id="1.10.3430.10">
    <property type="entry name" value="Ammonium transporter AmtB like domains"/>
    <property type="match status" value="1"/>
</dbReference>
<feature type="transmembrane region" description="Helical" evidence="8">
    <location>
        <begin position="127"/>
        <end position="147"/>
    </location>
</feature>
<feature type="transmembrane region" description="Helical" evidence="8">
    <location>
        <begin position="39"/>
        <end position="59"/>
    </location>
</feature>
<evidence type="ECO:0000256" key="6">
    <source>
        <dbReference type="ARBA" id="ARBA00023136"/>
    </source>
</evidence>
<feature type="transmembrane region" description="Helical" evidence="8">
    <location>
        <begin position="319"/>
        <end position="338"/>
    </location>
</feature>
<keyword evidence="4 8" id="KW-0812">Transmembrane</keyword>
<evidence type="ECO:0000256" key="3">
    <source>
        <dbReference type="ARBA" id="ARBA00022448"/>
    </source>
</evidence>
<evidence type="ECO:0000259" key="10">
    <source>
        <dbReference type="Pfam" id="PF00909"/>
    </source>
</evidence>
<dbReference type="InterPro" id="IPR029020">
    <property type="entry name" value="Ammonium/urea_transptr"/>
</dbReference>
<feature type="compositionally biased region" description="Basic and acidic residues" evidence="9">
    <location>
        <begin position="492"/>
        <end position="506"/>
    </location>
</feature>
<evidence type="ECO:0000256" key="1">
    <source>
        <dbReference type="ARBA" id="ARBA00004141"/>
    </source>
</evidence>
<reference evidence="11 12" key="1">
    <citation type="submission" date="2013-03" db="EMBL/GenBank/DDBJ databases">
        <title>The Genome Sequence of Phialophora europaea CBS 101466.</title>
        <authorList>
            <consortium name="The Broad Institute Genomics Platform"/>
            <person name="Cuomo C."/>
            <person name="de Hoog S."/>
            <person name="Gorbushina A."/>
            <person name="Walker B."/>
            <person name="Young S.K."/>
            <person name="Zeng Q."/>
            <person name="Gargeya S."/>
            <person name="Fitzgerald M."/>
            <person name="Haas B."/>
            <person name="Abouelleil A."/>
            <person name="Allen A.W."/>
            <person name="Alvarado L."/>
            <person name="Arachchi H.M."/>
            <person name="Berlin A.M."/>
            <person name="Chapman S.B."/>
            <person name="Gainer-Dewar J."/>
            <person name="Goldberg J."/>
            <person name="Griggs A."/>
            <person name="Gujja S."/>
            <person name="Hansen M."/>
            <person name="Howarth C."/>
            <person name="Imamovic A."/>
            <person name="Ireland A."/>
            <person name="Larimer J."/>
            <person name="McCowan C."/>
            <person name="Murphy C."/>
            <person name="Pearson M."/>
            <person name="Poon T.W."/>
            <person name="Priest M."/>
            <person name="Roberts A."/>
            <person name="Saif S."/>
            <person name="Shea T."/>
            <person name="Sisk P."/>
            <person name="Sykes S."/>
            <person name="Wortman J."/>
            <person name="Nusbaum C."/>
            <person name="Birren B."/>
        </authorList>
    </citation>
    <scope>NUCLEOTIDE SEQUENCE [LARGE SCALE GENOMIC DNA]</scope>
    <source>
        <strain evidence="11 12">CBS 101466</strain>
    </source>
</reference>
<dbReference type="NCBIfam" id="TIGR00836">
    <property type="entry name" value="amt"/>
    <property type="match status" value="1"/>
</dbReference>
<evidence type="ECO:0000256" key="7">
    <source>
        <dbReference type="ARBA" id="ARBA00023177"/>
    </source>
</evidence>
<evidence type="ECO:0000256" key="4">
    <source>
        <dbReference type="ARBA" id="ARBA00022692"/>
    </source>
</evidence>
<dbReference type="InterPro" id="IPR018047">
    <property type="entry name" value="Ammonium_transpt_CS"/>
</dbReference>
<dbReference type="GeneID" id="19971327"/>
<feature type="transmembrane region" description="Helical" evidence="8">
    <location>
        <begin position="350"/>
        <end position="376"/>
    </location>
</feature>
<dbReference type="PROSITE" id="PS01219">
    <property type="entry name" value="AMMONIUM_TRANSP"/>
    <property type="match status" value="1"/>
</dbReference>
<evidence type="ECO:0000313" key="12">
    <source>
        <dbReference type="Proteomes" id="UP000030752"/>
    </source>
</evidence>
<evidence type="ECO:0000256" key="2">
    <source>
        <dbReference type="ARBA" id="ARBA00005887"/>
    </source>
</evidence>
<feature type="compositionally biased region" description="Low complexity" evidence="9">
    <location>
        <begin position="480"/>
        <end position="491"/>
    </location>
</feature>
<feature type="transmembrane region" description="Helical" evidence="8">
    <location>
        <begin position="295"/>
        <end position="313"/>
    </location>
</feature>
<dbReference type="VEuPathDB" id="FungiDB:HMPREF1541_03988"/>
<dbReference type="GO" id="GO:0008519">
    <property type="term" value="F:ammonium channel activity"/>
    <property type="evidence" value="ECO:0007669"/>
    <property type="project" value="InterPro"/>
</dbReference>
<evidence type="ECO:0000256" key="8">
    <source>
        <dbReference type="RuleBase" id="RU362002"/>
    </source>
</evidence>
<name>W2S267_CYPE1</name>
<feature type="transmembrane region" description="Helical" evidence="8">
    <location>
        <begin position="264"/>
        <end position="288"/>
    </location>
</feature>
<protein>
    <recommendedName>
        <fullName evidence="8">Ammonium transporter</fullName>
    </recommendedName>
</protein>
<dbReference type="InterPro" id="IPR001905">
    <property type="entry name" value="Ammonium_transpt"/>
</dbReference>
<gene>
    <name evidence="11" type="ORF">HMPREF1541_03988</name>
</gene>
<proteinExistence type="inferred from homology"/>
<sequence length="506" mass="55146">MSDALPIPEEWPEYSIDPQGGDPLTQDLTSPYDKGDLCWILVCTILCWQITPAIGFYYAGMHRRKAALTMIFQSLFCASACGIQFWIYGYSLYQSHATNPFLGNGSLAALHNVLAQPSLANTDIPDLLYACFGFTFVTATAMILAGAMLERGRLWPSMLFLLCWTTFVYYVLAYFEWNPNGWLYQLGVYDFAGSGPVHIASGFSALAWSMMLGPRIADSTIADRKRGIHYKPHNPFLMGLGTVFIWFGWFAFNGASTANLSLRSVYVVINTNLAACGGGIGWVLLEYLYSGKFSIWGFCSGIISGLVGITPAAGFVPVYTAALVGLMTSSCCFFTNKYKYLLSIDEGLDIFAIHGVGGFVGDILTGFFAAKFVPALDGVSGDSYDGGWWDHNWKQMGYQLAAATTCAVWSFTISCILLFIINKIPGCHIRASEEDEIKGLDFKYLHDVDEEQESRLFGIGSGGVGHITGAAPNEGVGILSGSPEGGSTPSSTKEKERESVQPAKRD</sequence>
<comment type="similarity">
    <text evidence="2 8">Belongs to the ammonia transporter channel (TC 1.A.11.2) family.</text>
</comment>
<keyword evidence="12" id="KW-1185">Reference proteome</keyword>
<feature type="transmembrane region" description="Helical" evidence="8">
    <location>
        <begin position="234"/>
        <end position="252"/>
    </location>
</feature>
<dbReference type="RefSeq" id="XP_008716558.1">
    <property type="nucleotide sequence ID" value="XM_008718336.1"/>
</dbReference>
<accession>W2S267</accession>
<evidence type="ECO:0000256" key="9">
    <source>
        <dbReference type="SAM" id="MobiDB-lite"/>
    </source>
</evidence>
<feature type="transmembrane region" description="Helical" evidence="8">
    <location>
        <begin position="66"/>
        <end position="87"/>
    </location>
</feature>
<feature type="transmembrane region" description="Helical" evidence="8">
    <location>
        <begin position="154"/>
        <end position="175"/>
    </location>
</feature>
<dbReference type="InterPro" id="IPR024041">
    <property type="entry name" value="NH4_transpt_AmtB-like_dom"/>
</dbReference>
<dbReference type="GO" id="GO:0005886">
    <property type="term" value="C:plasma membrane"/>
    <property type="evidence" value="ECO:0007669"/>
    <property type="project" value="UniProtKB-SubCell"/>
</dbReference>
<dbReference type="SUPFAM" id="SSF111352">
    <property type="entry name" value="Ammonium transporter"/>
    <property type="match status" value="1"/>
</dbReference>
<feature type="domain" description="Ammonium transporter AmtB-like" evidence="10">
    <location>
        <begin position="39"/>
        <end position="443"/>
    </location>
</feature>
<evidence type="ECO:0000256" key="5">
    <source>
        <dbReference type="ARBA" id="ARBA00022989"/>
    </source>
</evidence>
<dbReference type="FunFam" id="1.10.3430.10:FF:000011">
    <property type="entry name" value="Ammonium transporter"/>
    <property type="match status" value="1"/>
</dbReference>
<dbReference type="HOGENOM" id="CLU_000445_33_0_1"/>
<keyword evidence="3 8" id="KW-0813">Transport</keyword>
<keyword evidence="7 8" id="KW-0924">Ammonia transport</keyword>
<dbReference type="Proteomes" id="UP000030752">
    <property type="component" value="Unassembled WGS sequence"/>
</dbReference>
<keyword evidence="5 8" id="KW-1133">Transmembrane helix</keyword>
<evidence type="ECO:0000313" key="11">
    <source>
        <dbReference type="EMBL" id="ETN42049.1"/>
    </source>
</evidence>
<dbReference type="PANTHER" id="PTHR43029">
    <property type="entry name" value="AMMONIUM TRANSPORTER MEP2"/>
    <property type="match status" value="1"/>
</dbReference>
<dbReference type="eggNOG" id="KOG0682">
    <property type="taxonomic scope" value="Eukaryota"/>
</dbReference>
<feature type="region of interest" description="Disordered" evidence="9">
    <location>
        <begin position="470"/>
        <end position="506"/>
    </location>
</feature>
<dbReference type="InParanoid" id="W2S267"/>
<feature type="transmembrane region" description="Helical" evidence="8">
    <location>
        <begin position="195"/>
        <end position="213"/>
    </location>
</feature>
<organism evidence="11 12">
    <name type="scientific">Cyphellophora europaea (strain CBS 101466)</name>
    <name type="common">Phialophora europaea</name>
    <dbReference type="NCBI Taxonomy" id="1220924"/>
    <lineage>
        <taxon>Eukaryota</taxon>
        <taxon>Fungi</taxon>
        <taxon>Dikarya</taxon>
        <taxon>Ascomycota</taxon>
        <taxon>Pezizomycotina</taxon>
        <taxon>Eurotiomycetes</taxon>
        <taxon>Chaetothyriomycetidae</taxon>
        <taxon>Chaetothyriales</taxon>
        <taxon>Cyphellophoraceae</taxon>
        <taxon>Cyphellophora</taxon>
    </lineage>
</organism>
<keyword evidence="6 8" id="KW-0472">Membrane</keyword>
<dbReference type="AlphaFoldDB" id="W2S267"/>
<comment type="subcellular location">
    <subcellularLocation>
        <location evidence="8">Cell membrane</location>
        <topology evidence="8">Multi-pass membrane protein</topology>
    </subcellularLocation>
    <subcellularLocation>
        <location evidence="1">Membrane</location>
        <topology evidence="1">Multi-pass membrane protein</topology>
    </subcellularLocation>
</comment>
<feature type="region of interest" description="Disordered" evidence="9">
    <location>
        <begin position="1"/>
        <end position="22"/>
    </location>
</feature>